<dbReference type="Gene3D" id="3.90.1720.10">
    <property type="entry name" value="endopeptidase domain like (from Nostoc punctiforme)"/>
    <property type="match status" value="1"/>
</dbReference>
<dbReference type="AlphaFoldDB" id="A0A385YQL6"/>
<dbReference type="Proteomes" id="UP000265725">
    <property type="component" value="Chromosome"/>
</dbReference>
<organism evidence="7 8">
    <name type="scientific">Paenisporosarcina cavernae</name>
    <dbReference type="NCBI Taxonomy" id="2320858"/>
    <lineage>
        <taxon>Bacteria</taxon>
        <taxon>Bacillati</taxon>
        <taxon>Bacillota</taxon>
        <taxon>Bacilli</taxon>
        <taxon>Bacillales</taxon>
        <taxon>Caryophanaceae</taxon>
        <taxon>Paenisporosarcina</taxon>
    </lineage>
</organism>
<evidence type="ECO:0000256" key="1">
    <source>
        <dbReference type="ARBA" id="ARBA00007074"/>
    </source>
</evidence>
<evidence type="ECO:0000256" key="5">
    <source>
        <dbReference type="SAM" id="SignalP"/>
    </source>
</evidence>
<accession>A0A385YQL6</accession>
<dbReference type="InterPro" id="IPR038765">
    <property type="entry name" value="Papain-like_cys_pep_sf"/>
</dbReference>
<evidence type="ECO:0000259" key="6">
    <source>
        <dbReference type="PROSITE" id="PS51935"/>
    </source>
</evidence>
<dbReference type="RefSeq" id="WP_119882620.1">
    <property type="nucleotide sequence ID" value="NZ_CP032418.1"/>
</dbReference>
<dbReference type="GO" id="GO:0006508">
    <property type="term" value="P:proteolysis"/>
    <property type="evidence" value="ECO:0007669"/>
    <property type="project" value="UniProtKB-KW"/>
</dbReference>
<dbReference type="EMBL" id="CP032418">
    <property type="protein sequence ID" value="AYC28876.1"/>
    <property type="molecule type" value="Genomic_DNA"/>
</dbReference>
<protein>
    <submittedName>
        <fullName evidence="7">NlpC/P60 family protein</fullName>
    </submittedName>
</protein>
<keyword evidence="4" id="KW-0788">Thiol protease</keyword>
<evidence type="ECO:0000256" key="3">
    <source>
        <dbReference type="ARBA" id="ARBA00022801"/>
    </source>
</evidence>
<feature type="signal peptide" evidence="5">
    <location>
        <begin position="1"/>
        <end position="24"/>
    </location>
</feature>
<evidence type="ECO:0000256" key="4">
    <source>
        <dbReference type="ARBA" id="ARBA00022807"/>
    </source>
</evidence>
<evidence type="ECO:0000256" key="2">
    <source>
        <dbReference type="ARBA" id="ARBA00022670"/>
    </source>
</evidence>
<keyword evidence="5" id="KW-0732">Signal</keyword>
<feature type="chain" id="PRO_5017375603" evidence="5">
    <location>
        <begin position="25"/>
        <end position="186"/>
    </location>
</feature>
<keyword evidence="2" id="KW-0645">Protease</keyword>
<sequence length="186" mass="20511">MRKIISLLLVALILSLPIANDTQAARYFKPSLALLKKSRIIENRQSAYEPLAKELSQTGQTVYAGIASVAPKYLQTPYLYAGITPEGFDCSGYIAYVHNEAGLALSRTSSQGYYNISKKVVQPVPGDLVFFEKTIAAPGITHMGIYIGEGKFIHASTSKGVTYGNVNDTYWKDKFVAYKRLDMLTN</sequence>
<evidence type="ECO:0000313" key="7">
    <source>
        <dbReference type="EMBL" id="AYC28876.1"/>
    </source>
</evidence>
<dbReference type="OrthoDB" id="9813368at2"/>
<dbReference type="InterPro" id="IPR000064">
    <property type="entry name" value="NLP_P60_dom"/>
</dbReference>
<dbReference type="KEGG" id="paek:D3873_02940"/>
<dbReference type="PANTHER" id="PTHR47053:SF1">
    <property type="entry name" value="MUREIN DD-ENDOPEPTIDASE MEPH-RELATED"/>
    <property type="match status" value="1"/>
</dbReference>
<gene>
    <name evidence="7" type="ORF">D3873_02940</name>
</gene>
<proteinExistence type="inferred from homology"/>
<dbReference type="PROSITE" id="PS51935">
    <property type="entry name" value="NLPC_P60"/>
    <property type="match status" value="1"/>
</dbReference>
<name>A0A385YQL6_9BACL</name>
<dbReference type="GO" id="GO:0008234">
    <property type="term" value="F:cysteine-type peptidase activity"/>
    <property type="evidence" value="ECO:0007669"/>
    <property type="project" value="UniProtKB-KW"/>
</dbReference>
<reference evidence="8" key="1">
    <citation type="submission" date="2018-09" db="EMBL/GenBank/DDBJ databases">
        <authorList>
            <person name="Zhu H."/>
        </authorList>
    </citation>
    <scope>NUCLEOTIDE SEQUENCE [LARGE SCALE GENOMIC DNA]</scope>
    <source>
        <strain evidence="8">K2R23-3</strain>
    </source>
</reference>
<keyword evidence="8" id="KW-1185">Reference proteome</keyword>
<dbReference type="PANTHER" id="PTHR47053">
    <property type="entry name" value="MUREIN DD-ENDOPEPTIDASE MEPH-RELATED"/>
    <property type="match status" value="1"/>
</dbReference>
<feature type="domain" description="NlpC/P60" evidence="6">
    <location>
        <begin position="60"/>
        <end position="182"/>
    </location>
</feature>
<keyword evidence="3" id="KW-0378">Hydrolase</keyword>
<dbReference type="Pfam" id="PF00877">
    <property type="entry name" value="NLPC_P60"/>
    <property type="match status" value="1"/>
</dbReference>
<dbReference type="InterPro" id="IPR051202">
    <property type="entry name" value="Peptidase_C40"/>
</dbReference>
<evidence type="ECO:0000313" key="8">
    <source>
        <dbReference type="Proteomes" id="UP000265725"/>
    </source>
</evidence>
<comment type="similarity">
    <text evidence="1">Belongs to the peptidase C40 family.</text>
</comment>
<dbReference type="SUPFAM" id="SSF54001">
    <property type="entry name" value="Cysteine proteinases"/>
    <property type="match status" value="1"/>
</dbReference>